<dbReference type="GO" id="GO:0030246">
    <property type="term" value="F:carbohydrate binding"/>
    <property type="evidence" value="ECO:0007669"/>
    <property type="project" value="InterPro"/>
</dbReference>
<dbReference type="PANTHER" id="PTHR10091">
    <property type="entry name" value="ALDOSE-1-EPIMERASE"/>
    <property type="match status" value="1"/>
</dbReference>
<dbReference type="InterPro" id="IPR014718">
    <property type="entry name" value="GH-type_carb-bd"/>
</dbReference>
<gene>
    <name evidence="1" type="ORF">CGS50_007220</name>
</gene>
<dbReference type="AlphaFoldDB" id="A0A2J4JNY6"/>
<dbReference type="InterPro" id="IPR008183">
    <property type="entry name" value="Aldose_1/G6P_1-epimerase"/>
</dbReference>
<dbReference type="Proteomes" id="UP000221015">
    <property type="component" value="Unassembled WGS sequence"/>
</dbReference>
<reference evidence="1 2" key="1">
    <citation type="journal article" date="2017" name="Front. Microbiol.">
        <title>New Insights into the Diversity of the Genus Faecalibacterium.</title>
        <authorList>
            <person name="Benevides L."/>
            <person name="Burman S."/>
            <person name="Martin R."/>
            <person name="Robert V."/>
            <person name="Thomas M."/>
            <person name="Miquel S."/>
            <person name="Chain F."/>
            <person name="Sokol H."/>
            <person name="Bermudez-Humaran L.G."/>
            <person name="Morrison M."/>
            <person name="Langella P."/>
            <person name="Azevedo V.A."/>
            <person name="Chatel J.M."/>
            <person name="Soares S."/>
        </authorList>
    </citation>
    <scope>NUCLEOTIDE SEQUENCE [LARGE SCALE GENOMIC DNA]</scope>
    <source>
        <strain evidence="1 2">CNCM I 4542</strain>
    </source>
</reference>
<comment type="caution">
    <text evidence="1">The sequence shown here is derived from an EMBL/GenBank/DDBJ whole genome shotgun (WGS) entry which is preliminary data.</text>
</comment>
<dbReference type="EMBL" id="NMTS02000034">
    <property type="protein sequence ID" value="PLK29582.1"/>
    <property type="molecule type" value="Genomic_DNA"/>
</dbReference>
<protein>
    <submittedName>
        <fullName evidence="1">Galactose-1-epimerase</fullName>
    </submittedName>
</protein>
<proteinExistence type="predicted"/>
<dbReference type="GO" id="GO:0033499">
    <property type="term" value="P:galactose catabolic process via UDP-galactose, Leloir pathway"/>
    <property type="evidence" value="ECO:0007669"/>
    <property type="project" value="TreeGrafter"/>
</dbReference>
<evidence type="ECO:0000313" key="1">
    <source>
        <dbReference type="EMBL" id="PLK29582.1"/>
    </source>
</evidence>
<name>A0A2J4JNY6_9FIRM</name>
<dbReference type="SUPFAM" id="SSF74650">
    <property type="entry name" value="Galactose mutarotase-like"/>
    <property type="match status" value="1"/>
</dbReference>
<sequence>TIGKEIDTGFSQTTMVGGGYDHCYVIDRARGSSQSICAWATSDKTGISMKLYTTQPGIQLYTGNFLQDCPAPGKGGEPMRKYGGFALETQHYPCSPSHPEFPSTVLRAGKVFRATTTLRFFTGKQCGKL</sequence>
<feature type="non-terminal residue" evidence="1">
    <location>
        <position position="1"/>
    </location>
</feature>
<dbReference type="GO" id="GO:0004034">
    <property type="term" value="F:aldose 1-epimerase activity"/>
    <property type="evidence" value="ECO:0007669"/>
    <property type="project" value="TreeGrafter"/>
</dbReference>
<dbReference type="Gene3D" id="2.70.98.10">
    <property type="match status" value="1"/>
</dbReference>
<dbReference type="PANTHER" id="PTHR10091:SF0">
    <property type="entry name" value="GALACTOSE MUTAROTASE"/>
    <property type="match status" value="1"/>
</dbReference>
<evidence type="ECO:0000313" key="2">
    <source>
        <dbReference type="Proteomes" id="UP000221015"/>
    </source>
</evidence>
<dbReference type="GO" id="GO:0006006">
    <property type="term" value="P:glucose metabolic process"/>
    <property type="evidence" value="ECO:0007669"/>
    <property type="project" value="TreeGrafter"/>
</dbReference>
<organism evidence="1 2">
    <name type="scientific">Faecalibacterium prausnitzii</name>
    <dbReference type="NCBI Taxonomy" id="853"/>
    <lineage>
        <taxon>Bacteria</taxon>
        <taxon>Bacillati</taxon>
        <taxon>Bacillota</taxon>
        <taxon>Clostridia</taxon>
        <taxon>Eubacteriales</taxon>
        <taxon>Oscillospiraceae</taxon>
        <taxon>Faecalibacterium</taxon>
    </lineage>
</organism>
<dbReference type="InterPro" id="IPR011013">
    <property type="entry name" value="Gal_mutarotase_sf_dom"/>
</dbReference>
<accession>A0A2J4JNY6</accession>
<dbReference type="Pfam" id="PF01263">
    <property type="entry name" value="Aldose_epim"/>
    <property type="match status" value="1"/>
</dbReference>